<dbReference type="AlphaFoldDB" id="A0A5D3D4I7"/>
<dbReference type="OrthoDB" id="7614122at2759"/>
<dbReference type="Proteomes" id="UP000321393">
    <property type="component" value="Unassembled WGS sequence"/>
</dbReference>
<comment type="caution">
    <text evidence="2">The sequence shown here is derived from an EMBL/GenBank/DDBJ whole genome shotgun (WGS) entry which is preliminary data.</text>
</comment>
<dbReference type="Proteomes" id="UP000321947">
    <property type="component" value="Unassembled WGS sequence"/>
</dbReference>
<proteinExistence type="predicted"/>
<name>A0A5D3D4I7_CUCMM</name>
<gene>
    <name evidence="2" type="ORF">E5676_scaffold607G00050</name>
    <name evidence="1" type="ORF">E6C27_scaffold121G00800</name>
</gene>
<evidence type="ECO:0000313" key="1">
    <source>
        <dbReference type="EMBL" id="KAA0039174.1"/>
    </source>
</evidence>
<accession>A0A5D3D4I7</accession>
<reference evidence="3 4" key="1">
    <citation type="submission" date="2019-08" db="EMBL/GenBank/DDBJ databases">
        <title>Draft genome sequences of two oriental melons (Cucumis melo L. var makuwa).</title>
        <authorList>
            <person name="Kwon S.-Y."/>
        </authorList>
    </citation>
    <scope>NUCLEOTIDE SEQUENCE [LARGE SCALE GENOMIC DNA]</scope>
    <source>
        <strain evidence="4">cv. Chang Bougi</strain>
        <strain evidence="3">cv. SW 3</strain>
        <tissue evidence="2">Leaf</tissue>
    </source>
</reference>
<evidence type="ECO:0000313" key="3">
    <source>
        <dbReference type="Proteomes" id="UP000321393"/>
    </source>
</evidence>
<organism evidence="2 4">
    <name type="scientific">Cucumis melo var. makuwa</name>
    <name type="common">Oriental melon</name>
    <dbReference type="NCBI Taxonomy" id="1194695"/>
    <lineage>
        <taxon>Eukaryota</taxon>
        <taxon>Viridiplantae</taxon>
        <taxon>Streptophyta</taxon>
        <taxon>Embryophyta</taxon>
        <taxon>Tracheophyta</taxon>
        <taxon>Spermatophyta</taxon>
        <taxon>Magnoliopsida</taxon>
        <taxon>eudicotyledons</taxon>
        <taxon>Gunneridae</taxon>
        <taxon>Pentapetalae</taxon>
        <taxon>rosids</taxon>
        <taxon>fabids</taxon>
        <taxon>Cucurbitales</taxon>
        <taxon>Cucurbitaceae</taxon>
        <taxon>Benincaseae</taxon>
        <taxon>Cucumis</taxon>
    </lineage>
</organism>
<protein>
    <submittedName>
        <fullName evidence="2">Gag-pol polyprotein</fullName>
    </submittedName>
</protein>
<evidence type="ECO:0000313" key="2">
    <source>
        <dbReference type="EMBL" id="TYK18446.1"/>
    </source>
</evidence>
<evidence type="ECO:0000313" key="4">
    <source>
        <dbReference type="Proteomes" id="UP000321947"/>
    </source>
</evidence>
<sequence length="246" mass="27631">MFGILIGKVAKTNCAMESVREGSSTTRQPLFDGLNHAYSKARMITFLKSIDSKTWKVVVTGWEHLTMIDAEGKISHKPEISRSNDEDEASLGNSRVLNVIFNRCTSTKEAWSILEVAFEGTSKLNRENGEPKKRNRVALQSMSEDGPQQHKEQVHDDYLADSVALLTKHASKLRSQFHKLTEIMEVKITRILAVQALPVLVLMVQINEGRMTKVIKILEPTRVIEVLDAMSVKGLGKVECPTFLKR</sequence>
<dbReference type="EMBL" id="SSTD01007883">
    <property type="protein sequence ID" value="TYK18446.1"/>
    <property type="molecule type" value="Genomic_DNA"/>
</dbReference>
<dbReference type="EMBL" id="SSTE01018442">
    <property type="protein sequence ID" value="KAA0039174.1"/>
    <property type="molecule type" value="Genomic_DNA"/>
</dbReference>